<dbReference type="CDD" id="cd07377">
    <property type="entry name" value="WHTH_GntR"/>
    <property type="match status" value="1"/>
</dbReference>
<dbReference type="SMART" id="SM00895">
    <property type="entry name" value="FCD"/>
    <property type="match status" value="1"/>
</dbReference>
<evidence type="ECO:0000256" key="1">
    <source>
        <dbReference type="ARBA" id="ARBA00023015"/>
    </source>
</evidence>
<keyword evidence="6" id="KW-1185">Reference proteome</keyword>
<name>A0A1T2XHK6_9BACL</name>
<dbReference type="RefSeq" id="WP_078498361.1">
    <property type="nucleotide sequence ID" value="NZ_MSZX01000003.1"/>
</dbReference>
<accession>A0A1T2XHK6</accession>
<dbReference type="PRINTS" id="PR00035">
    <property type="entry name" value="HTHGNTR"/>
</dbReference>
<reference evidence="5 6" key="1">
    <citation type="submission" date="2017-01" db="EMBL/GenBank/DDBJ databases">
        <title>Genome analysis of Paenibacillus selenitrireducens ES3-24.</title>
        <authorList>
            <person name="Xu D."/>
            <person name="Yao R."/>
            <person name="Zheng S."/>
        </authorList>
    </citation>
    <scope>NUCLEOTIDE SEQUENCE [LARGE SCALE GENOMIC DNA]</scope>
    <source>
        <strain evidence="5 6">ES3-24</strain>
    </source>
</reference>
<dbReference type="Pfam" id="PF07729">
    <property type="entry name" value="FCD"/>
    <property type="match status" value="1"/>
</dbReference>
<keyword evidence="3" id="KW-0804">Transcription</keyword>
<dbReference type="GO" id="GO:0003677">
    <property type="term" value="F:DNA binding"/>
    <property type="evidence" value="ECO:0007669"/>
    <property type="project" value="UniProtKB-KW"/>
</dbReference>
<dbReference type="SUPFAM" id="SSF46785">
    <property type="entry name" value="Winged helix' DNA-binding domain"/>
    <property type="match status" value="1"/>
</dbReference>
<evidence type="ECO:0000313" key="5">
    <source>
        <dbReference type="EMBL" id="OPA79361.1"/>
    </source>
</evidence>
<dbReference type="OrthoDB" id="9782299at2"/>
<dbReference type="InterPro" id="IPR011711">
    <property type="entry name" value="GntR_C"/>
</dbReference>
<dbReference type="AlphaFoldDB" id="A0A1T2XHK6"/>
<dbReference type="InterPro" id="IPR008920">
    <property type="entry name" value="TF_FadR/GntR_C"/>
</dbReference>
<dbReference type="PANTHER" id="PTHR43537">
    <property type="entry name" value="TRANSCRIPTIONAL REGULATOR, GNTR FAMILY"/>
    <property type="match status" value="1"/>
</dbReference>
<gene>
    <name evidence="5" type="ORF">BVG16_09775</name>
</gene>
<comment type="caution">
    <text evidence="5">The sequence shown here is derived from an EMBL/GenBank/DDBJ whole genome shotgun (WGS) entry which is preliminary data.</text>
</comment>
<keyword evidence="2" id="KW-0238">DNA-binding</keyword>
<dbReference type="GO" id="GO:0003700">
    <property type="term" value="F:DNA-binding transcription factor activity"/>
    <property type="evidence" value="ECO:0007669"/>
    <property type="project" value="InterPro"/>
</dbReference>
<dbReference type="Proteomes" id="UP000190188">
    <property type="component" value="Unassembled WGS sequence"/>
</dbReference>
<organism evidence="5 6">
    <name type="scientific">Paenibacillus selenitireducens</name>
    <dbReference type="NCBI Taxonomy" id="1324314"/>
    <lineage>
        <taxon>Bacteria</taxon>
        <taxon>Bacillati</taxon>
        <taxon>Bacillota</taxon>
        <taxon>Bacilli</taxon>
        <taxon>Bacillales</taxon>
        <taxon>Paenibacillaceae</taxon>
        <taxon>Paenibacillus</taxon>
    </lineage>
</organism>
<dbReference type="InterPro" id="IPR036390">
    <property type="entry name" value="WH_DNA-bd_sf"/>
</dbReference>
<dbReference type="SMART" id="SM00345">
    <property type="entry name" value="HTH_GNTR"/>
    <property type="match status" value="1"/>
</dbReference>
<dbReference type="InterPro" id="IPR000524">
    <property type="entry name" value="Tscrpt_reg_HTH_GntR"/>
</dbReference>
<dbReference type="PANTHER" id="PTHR43537:SF47">
    <property type="entry name" value="REGULATORY PROTEIN GNTR HTH"/>
    <property type="match status" value="1"/>
</dbReference>
<dbReference type="Pfam" id="PF00392">
    <property type="entry name" value="GntR"/>
    <property type="match status" value="1"/>
</dbReference>
<evidence type="ECO:0000313" key="6">
    <source>
        <dbReference type="Proteomes" id="UP000190188"/>
    </source>
</evidence>
<evidence type="ECO:0000256" key="2">
    <source>
        <dbReference type="ARBA" id="ARBA00023125"/>
    </source>
</evidence>
<feature type="domain" description="HTH gntR-type" evidence="4">
    <location>
        <begin position="9"/>
        <end position="77"/>
    </location>
</feature>
<protein>
    <submittedName>
        <fullName evidence="5">GntR family transcriptional regulator</fullName>
    </submittedName>
</protein>
<dbReference type="PROSITE" id="PS50949">
    <property type="entry name" value="HTH_GNTR"/>
    <property type="match status" value="1"/>
</dbReference>
<sequence length="223" mass="25234">MKLQKATRVTLTEQIAAQLDQLIQSGEWAVGQRIPAEPELVEQLGVSRNTVREAVKALIHAGLLEARQGDGTYVCSKSDLGAALNRRFKKSDLMEILEVRYALEREAVRLAAERRTEEDIEYLQQCLMNHKDAGGKPEYVEVDLELHKAIVQATHNSILIDLYEHMTETVKATIHPASELQHQHDEIHADLVKYIVEQNVDAAVDTVHRLIQLSMSDIQMHLM</sequence>
<dbReference type="EMBL" id="MSZX01000003">
    <property type="protein sequence ID" value="OPA79361.1"/>
    <property type="molecule type" value="Genomic_DNA"/>
</dbReference>
<dbReference type="STRING" id="1324314.BVG16_09775"/>
<evidence type="ECO:0000256" key="3">
    <source>
        <dbReference type="ARBA" id="ARBA00023163"/>
    </source>
</evidence>
<dbReference type="Gene3D" id="1.10.10.10">
    <property type="entry name" value="Winged helix-like DNA-binding domain superfamily/Winged helix DNA-binding domain"/>
    <property type="match status" value="1"/>
</dbReference>
<dbReference type="Gene3D" id="1.20.120.530">
    <property type="entry name" value="GntR ligand-binding domain-like"/>
    <property type="match status" value="1"/>
</dbReference>
<proteinExistence type="predicted"/>
<dbReference type="SUPFAM" id="SSF48008">
    <property type="entry name" value="GntR ligand-binding domain-like"/>
    <property type="match status" value="1"/>
</dbReference>
<evidence type="ECO:0000259" key="4">
    <source>
        <dbReference type="PROSITE" id="PS50949"/>
    </source>
</evidence>
<keyword evidence="1" id="KW-0805">Transcription regulation</keyword>
<dbReference type="InterPro" id="IPR036388">
    <property type="entry name" value="WH-like_DNA-bd_sf"/>
</dbReference>